<reference evidence="1 2" key="1">
    <citation type="submission" date="2018-11" db="EMBL/GenBank/DDBJ databases">
        <authorList>
            <consortium name="Pathogen Informatics"/>
        </authorList>
    </citation>
    <scope>NUCLEOTIDE SEQUENCE [LARGE SCALE GENOMIC DNA]</scope>
</reference>
<keyword evidence="2" id="KW-1185">Reference proteome</keyword>
<dbReference type="Proteomes" id="UP000281553">
    <property type="component" value="Unassembled WGS sequence"/>
</dbReference>
<organism evidence="1 2">
    <name type="scientific">Dibothriocephalus latus</name>
    <name type="common">Fish tapeworm</name>
    <name type="synonym">Diphyllobothrium latum</name>
    <dbReference type="NCBI Taxonomy" id="60516"/>
    <lineage>
        <taxon>Eukaryota</taxon>
        <taxon>Metazoa</taxon>
        <taxon>Spiralia</taxon>
        <taxon>Lophotrochozoa</taxon>
        <taxon>Platyhelminthes</taxon>
        <taxon>Cestoda</taxon>
        <taxon>Eucestoda</taxon>
        <taxon>Diphyllobothriidea</taxon>
        <taxon>Diphyllobothriidae</taxon>
        <taxon>Dibothriocephalus</taxon>
    </lineage>
</organism>
<dbReference type="OrthoDB" id="6304914at2759"/>
<dbReference type="EMBL" id="UYRU01065610">
    <property type="protein sequence ID" value="VDN16378.1"/>
    <property type="molecule type" value="Genomic_DNA"/>
</dbReference>
<proteinExistence type="predicted"/>
<evidence type="ECO:0000313" key="2">
    <source>
        <dbReference type="Proteomes" id="UP000281553"/>
    </source>
</evidence>
<name>A0A3P7M2A1_DIBLA</name>
<gene>
    <name evidence="1" type="ORF">DILT_LOCUS12209</name>
</gene>
<accession>A0A3P7M2A1</accession>
<dbReference type="AlphaFoldDB" id="A0A3P7M2A1"/>
<evidence type="ECO:0000313" key="1">
    <source>
        <dbReference type="EMBL" id="VDN16378.1"/>
    </source>
</evidence>
<sequence>MSVISNKMLEFLPTKIAKPYSSESTVPHFLLPRLKKVRRQMKDRSTSSLSVHIRIAVVFELASKIRLARDQQRESCALSELNPAKSVAQLLRCRSSAKRGYEIPPMLIENKTFVLDESDKAELFNAFFAKDLTTESEPVPSFQLYSDNILGNIDFSIDGYELNVPGVIKDLGISYSNKN</sequence>
<protein>
    <submittedName>
        <fullName evidence="1">Uncharacterized protein</fullName>
    </submittedName>
</protein>